<dbReference type="EMBL" id="QKVK01000010">
    <property type="protein sequence ID" value="PZF75466.1"/>
    <property type="molecule type" value="Genomic_DNA"/>
</dbReference>
<comment type="caution">
    <text evidence="1">The sequence shown here is derived from an EMBL/GenBank/DDBJ whole genome shotgun (WGS) entry which is preliminary data.</text>
</comment>
<dbReference type="RefSeq" id="WP_111199986.1">
    <property type="nucleotide sequence ID" value="NZ_QKVK01000010.1"/>
</dbReference>
<proteinExistence type="predicted"/>
<gene>
    <name evidence="1" type="ORF">DK847_18285</name>
</gene>
<dbReference type="Proteomes" id="UP000248795">
    <property type="component" value="Unassembled WGS sequence"/>
</dbReference>
<protein>
    <submittedName>
        <fullName evidence="1">Uncharacterized protein</fullName>
    </submittedName>
</protein>
<name>A0A2W2BPZ0_9HYPH</name>
<accession>A0A2W2BPZ0</accession>
<evidence type="ECO:0000313" key="2">
    <source>
        <dbReference type="Proteomes" id="UP000248795"/>
    </source>
</evidence>
<keyword evidence="2" id="KW-1185">Reference proteome</keyword>
<dbReference type="AlphaFoldDB" id="A0A2W2BPZ0"/>
<sequence>MKKAVILLVLVAAVLAVFLAYPLVNENTRTSCKALERRAVTLMARDGGPEGLIIAALARQLLRSGKGKIAAEFSRQRNPDIPVPLSCTLNYWHSLIDRDWLVTALQDNLN</sequence>
<organism evidence="1 2">
    <name type="scientific">Aestuariivirga litoralis</name>
    <dbReference type="NCBI Taxonomy" id="2650924"/>
    <lineage>
        <taxon>Bacteria</taxon>
        <taxon>Pseudomonadati</taxon>
        <taxon>Pseudomonadota</taxon>
        <taxon>Alphaproteobacteria</taxon>
        <taxon>Hyphomicrobiales</taxon>
        <taxon>Aestuariivirgaceae</taxon>
        <taxon>Aestuariivirga</taxon>
    </lineage>
</organism>
<evidence type="ECO:0000313" key="1">
    <source>
        <dbReference type="EMBL" id="PZF75466.1"/>
    </source>
</evidence>
<reference evidence="2" key="1">
    <citation type="submission" date="2018-06" db="EMBL/GenBank/DDBJ databases">
        <title>Aestuariibacter litoralis strain KCTC 52945T.</title>
        <authorList>
            <person name="Li X."/>
            <person name="Salam N."/>
            <person name="Li J.-L."/>
            <person name="Chen Y.-M."/>
            <person name="Yang Z.-W."/>
            <person name="Zhang L.-Y."/>
            <person name="Han M.-X."/>
            <person name="Xiao M."/>
            <person name="Li W.-J."/>
        </authorList>
    </citation>
    <scope>NUCLEOTIDE SEQUENCE [LARGE SCALE GENOMIC DNA]</scope>
    <source>
        <strain evidence="2">KCTC 52945</strain>
    </source>
</reference>